<organism evidence="1">
    <name type="scientific">Vibrio alginolyticus</name>
    <dbReference type="NCBI Taxonomy" id="663"/>
    <lineage>
        <taxon>Bacteria</taxon>
        <taxon>Pseudomonadati</taxon>
        <taxon>Pseudomonadota</taxon>
        <taxon>Gammaproteobacteria</taxon>
        <taxon>Vibrionales</taxon>
        <taxon>Vibrionaceae</taxon>
        <taxon>Vibrio</taxon>
    </lineage>
</organism>
<dbReference type="RefSeq" id="WP_031427788.1">
    <property type="nucleotide sequence ID" value="NZ_CP017890.1"/>
</dbReference>
<protein>
    <submittedName>
        <fullName evidence="1">Uncharacterized protein</fullName>
    </submittedName>
</protein>
<name>A0A1W6V6A5_VIBAL</name>
<gene>
    <name evidence="1" type="ORF">K05K4_39640</name>
</gene>
<dbReference type="EMBL" id="CP017903">
    <property type="protein sequence ID" value="ARP20688.1"/>
    <property type="molecule type" value="Genomic_DNA"/>
</dbReference>
<reference evidence="1" key="1">
    <citation type="submission" date="2016-10" db="EMBL/GenBank/DDBJ databases">
        <title>The High Quality Genome of Vibrio alginolyticus K01M1.</title>
        <authorList>
            <person name="Wendling C."/>
            <person name="Chibani C.M."/>
            <person name="Hertel R."/>
            <person name="Sproer C."/>
            <person name="Bunk B."/>
            <person name="Overmann J."/>
            <person name="Roth O."/>
            <person name="Liesegang H."/>
        </authorList>
    </citation>
    <scope>NUCLEOTIDE SEQUENCE</scope>
    <source>
        <strain evidence="1">K05K4</strain>
    </source>
</reference>
<accession>A0A1W6V6A5</accession>
<evidence type="ECO:0000313" key="1">
    <source>
        <dbReference type="EMBL" id="ARP20688.1"/>
    </source>
</evidence>
<dbReference type="AlphaFoldDB" id="A0A1W6V6A5"/>
<proteinExistence type="predicted"/>
<sequence length="81" mass="9500">MKVIYKKLISELIREEAYKAKSLNRVIDRIELTHDEFDDLVNELTPGHFVAVPLRRKPLDVRKMRYLDIDIVAVEGGDDEF</sequence>